<evidence type="ECO:0000313" key="3">
    <source>
        <dbReference type="Proteomes" id="UP000051682"/>
    </source>
</evidence>
<dbReference type="OrthoDB" id="749061at2"/>
<keyword evidence="3" id="KW-1185">Reference proteome</keyword>
<accession>A0A0Q3LNU7</accession>
<reference evidence="2 3" key="1">
    <citation type="submission" date="2015-10" db="EMBL/GenBank/DDBJ databases">
        <title>Chryseobacterium aquaticum genome.</title>
        <authorList>
            <person name="Newman J.D."/>
            <person name="Ferguson M.B."/>
            <person name="Miller J.R."/>
        </authorList>
    </citation>
    <scope>NUCLEOTIDE SEQUENCE [LARGE SCALE GENOMIC DNA]</scope>
    <source>
        <strain evidence="2 3">KCTC 12483</strain>
    </source>
</reference>
<evidence type="ECO:0000256" key="1">
    <source>
        <dbReference type="SAM" id="MobiDB-lite"/>
    </source>
</evidence>
<proteinExistence type="predicted"/>
<comment type="caution">
    <text evidence="2">The sequence shown here is derived from an EMBL/GenBank/DDBJ whole genome shotgun (WGS) entry which is preliminary data.</text>
</comment>
<name>A0A0Q3LNU7_9FLAO</name>
<evidence type="ECO:0000313" key="2">
    <source>
        <dbReference type="EMBL" id="KQK24937.1"/>
    </source>
</evidence>
<dbReference type="AlphaFoldDB" id="A0A0Q3LNU7"/>
<gene>
    <name evidence="2" type="ORF">AR438_13490</name>
</gene>
<organism evidence="2 3">
    <name type="scientific">Chryseobacterium aquaticum</name>
    <dbReference type="NCBI Taxonomy" id="452084"/>
    <lineage>
        <taxon>Bacteria</taxon>
        <taxon>Pseudomonadati</taxon>
        <taxon>Bacteroidota</taxon>
        <taxon>Flavobacteriia</taxon>
        <taxon>Flavobacteriales</taxon>
        <taxon>Weeksellaceae</taxon>
        <taxon>Chryseobacterium group</taxon>
        <taxon>Chryseobacterium</taxon>
    </lineage>
</organism>
<dbReference type="Proteomes" id="UP000051682">
    <property type="component" value="Unassembled WGS sequence"/>
</dbReference>
<dbReference type="RefSeq" id="WP_056016069.1">
    <property type="nucleotide sequence ID" value="NZ_LLYZ01000009.1"/>
</dbReference>
<sequence>MTTPIKKSVSETGHAKNVANFQSLISFCSGFGAIYNPSKESLKIPQLQSLLQSAQDKMNSTITHRTLFTNATNSRRNAFADLKPLSTKITNAFAVSGVEQLGISNMKSMNKKLQGTTSRKASATAEDSQPDTGKTISTSQQSYDKMVEHFSSIIEILIQNPAYNPNENDLKVTSLQDKLSDMQTKNSELIDAYTQYSNAMLERNQVLYNPLSGLVQTSKEIKQYVKSIFGASSPQFKQINGIEFKVIKGG</sequence>
<feature type="region of interest" description="Disordered" evidence="1">
    <location>
        <begin position="112"/>
        <end position="140"/>
    </location>
</feature>
<protein>
    <submittedName>
        <fullName evidence="2">Uncharacterized protein</fullName>
    </submittedName>
</protein>
<dbReference type="EMBL" id="LLYZ01000009">
    <property type="protein sequence ID" value="KQK24937.1"/>
    <property type="molecule type" value="Genomic_DNA"/>
</dbReference>